<dbReference type="InterPro" id="IPR003661">
    <property type="entry name" value="HisK_dim/P_dom"/>
</dbReference>
<dbReference type="EC" id="2.7.13.3" evidence="2"/>
<evidence type="ECO:0000313" key="9">
    <source>
        <dbReference type="Proteomes" id="UP000238937"/>
    </source>
</evidence>
<evidence type="ECO:0000256" key="6">
    <source>
        <dbReference type="ARBA" id="ARBA00023012"/>
    </source>
</evidence>
<dbReference type="PRINTS" id="PR00344">
    <property type="entry name" value="BCTRLSENSOR"/>
</dbReference>
<dbReference type="OrthoDB" id="9773956at2"/>
<dbReference type="CDD" id="cd00082">
    <property type="entry name" value="HisKA"/>
    <property type="match status" value="1"/>
</dbReference>
<evidence type="ECO:0000256" key="3">
    <source>
        <dbReference type="ARBA" id="ARBA00022553"/>
    </source>
</evidence>
<gene>
    <name evidence="8" type="ORF">C7B77_05070</name>
</gene>
<dbReference type="GO" id="GO:0048511">
    <property type="term" value="P:rhythmic process"/>
    <property type="evidence" value="ECO:0007669"/>
    <property type="project" value="InterPro"/>
</dbReference>
<keyword evidence="5 8" id="KW-0418">Kinase</keyword>
<dbReference type="InterPro" id="IPR036097">
    <property type="entry name" value="HisK_dim/P_sf"/>
</dbReference>
<dbReference type="SUPFAM" id="SSF55874">
    <property type="entry name" value="ATPase domain of HSP90 chaperone/DNA topoisomerase II/histidine kinase"/>
    <property type="match status" value="1"/>
</dbReference>
<dbReference type="InterPro" id="IPR036249">
    <property type="entry name" value="Thioredoxin-like_sf"/>
</dbReference>
<dbReference type="PANTHER" id="PTHR43547:SF2">
    <property type="entry name" value="HYBRID SIGNAL TRANSDUCTION HISTIDINE KINASE C"/>
    <property type="match status" value="1"/>
</dbReference>
<dbReference type="InterPro" id="IPR005467">
    <property type="entry name" value="His_kinase_dom"/>
</dbReference>
<dbReference type="SMART" id="SM00387">
    <property type="entry name" value="HATPase_c"/>
    <property type="match status" value="1"/>
</dbReference>
<evidence type="ECO:0000313" key="8">
    <source>
        <dbReference type="EMBL" id="PSB58372.1"/>
    </source>
</evidence>
<protein>
    <recommendedName>
        <fullName evidence="2">histidine kinase</fullName>
        <ecNumber evidence="2">2.7.13.3</ecNumber>
    </recommendedName>
</protein>
<comment type="catalytic activity">
    <reaction evidence="1">
        <text>ATP + protein L-histidine = ADP + protein N-phospho-L-histidine.</text>
        <dbReference type="EC" id="2.7.13.3"/>
    </reaction>
</comment>
<dbReference type="AlphaFoldDB" id="A0A2T1GKK4"/>
<reference evidence="8 9" key="1">
    <citation type="submission" date="2018-03" db="EMBL/GenBank/DDBJ databases">
        <title>The ancient ancestry and fast evolution of plastids.</title>
        <authorList>
            <person name="Moore K.R."/>
            <person name="Magnabosco C."/>
            <person name="Momper L."/>
            <person name="Gold D.A."/>
            <person name="Bosak T."/>
            <person name="Fournier G.P."/>
        </authorList>
    </citation>
    <scope>NUCLEOTIDE SEQUENCE [LARGE SCALE GENOMIC DNA]</scope>
    <source>
        <strain evidence="8 9">CCALA 037</strain>
    </source>
</reference>
<dbReference type="InterPro" id="IPR036890">
    <property type="entry name" value="HATPase_C_sf"/>
</dbReference>
<evidence type="ECO:0000259" key="7">
    <source>
        <dbReference type="PROSITE" id="PS50109"/>
    </source>
</evidence>
<keyword evidence="6" id="KW-0902">Two-component regulatory system</keyword>
<dbReference type="Pfam" id="PF02518">
    <property type="entry name" value="HATPase_c"/>
    <property type="match status" value="1"/>
</dbReference>
<dbReference type="SUPFAM" id="SSF52833">
    <property type="entry name" value="Thioredoxin-like"/>
    <property type="match status" value="1"/>
</dbReference>
<comment type="caution">
    <text evidence="8">The sequence shown here is derived from an EMBL/GenBank/DDBJ whole genome shotgun (WGS) entry which is preliminary data.</text>
</comment>
<dbReference type="Gene3D" id="3.30.565.10">
    <property type="entry name" value="Histidine kinase-like ATPase, C-terminal domain"/>
    <property type="match status" value="1"/>
</dbReference>
<evidence type="ECO:0000256" key="4">
    <source>
        <dbReference type="ARBA" id="ARBA00022679"/>
    </source>
</evidence>
<dbReference type="Pfam" id="PF00512">
    <property type="entry name" value="HisKA"/>
    <property type="match status" value="1"/>
</dbReference>
<dbReference type="GO" id="GO:0000155">
    <property type="term" value="F:phosphorelay sensor kinase activity"/>
    <property type="evidence" value="ECO:0007669"/>
    <property type="project" value="InterPro"/>
</dbReference>
<evidence type="ECO:0000256" key="5">
    <source>
        <dbReference type="ARBA" id="ARBA00022777"/>
    </source>
</evidence>
<sequence length="399" mass="44657">MSTDRYLPSTTNSPRSLQLLLFLDERMTSYIQNQEIRDKLAILNAQDAFELQVVDVGKQPDLAEHYRVIATPALLKLYPTPRQILAGSNLIDQIDNWWERWQEELVSGSDDILTNYGESVNSVAPAPRTQQLQLSDSLGYVSKMIKLSDEIFTLKQEKEQLLDRLKLQDRAMSVLAHDLRNPLTAAALALGTLEIIHNPQDYRANSLEPATIAKLIERARTQLQSIDRLVTDILQPLATPTVLALHPQKLDLTELISGVVSQLDPQFQLKSQVVTTDIPQDIPFVYGDVDKLRQTISNLLDNASKYTPTGGQIHISALHRTAQTIQVSIADSGLGIPIEKQKQIFQDRVRLDRDLSQSGYGIGLSVCQQIVRAHYGQIWVESAPGKGSVFNFTLLVYQG</sequence>
<dbReference type="Pfam" id="PF07689">
    <property type="entry name" value="KaiB"/>
    <property type="match status" value="1"/>
</dbReference>
<organism evidence="8 9">
    <name type="scientific">Chamaesiphon polymorphus CCALA 037</name>
    <dbReference type="NCBI Taxonomy" id="2107692"/>
    <lineage>
        <taxon>Bacteria</taxon>
        <taxon>Bacillati</taxon>
        <taxon>Cyanobacteriota</taxon>
        <taxon>Cyanophyceae</taxon>
        <taxon>Gomontiellales</taxon>
        <taxon>Chamaesiphonaceae</taxon>
        <taxon>Chamaesiphon</taxon>
    </lineage>
</organism>
<evidence type="ECO:0000256" key="2">
    <source>
        <dbReference type="ARBA" id="ARBA00012438"/>
    </source>
</evidence>
<dbReference type="NCBIfam" id="NF006800">
    <property type="entry name" value="PRK09303.1"/>
    <property type="match status" value="1"/>
</dbReference>
<name>A0A2T1GKK4_9CYAN</name>
<accession>A0A2T1GKK4</accession>
<dbReference type="InterPro" id="IPR011649">
    <property type="entry name" value="KaiB_domain"/>
</dbReference>
<dbReference type="InterPro" id="IPR003594">
    <property type="entry name" value="HATPase_dom"/>
</dbReference>
<dbReference type="RefSeq" id="WP_106300938.1">
    <property type="nucleotide sequence ID" value="NZ_PVWO01000038.1"/>
</dbReference>
<dbReference type="Gene3D" id="1.10.287.130">
    <property type="match status" value="1"/>
</dbReference>
<dbReference type="SUPFAM" id="SSF47384">
    <property type="entry name" value="Homodimeric domain of signal transducing histidine kinase"/>
    <property type="match status" value="1"/>
</dbReference>
<dbReference type="PANTHER" id="PTHR43547">
    <property type="entry name" value="TWO-COMPONENT HISTIDINE KINASE"/>
    <property type="match status" value="1"/>
</dbReference>
<dbReference type="InterPro" id="IPR004358">
    <property type="entry name" value="Sig_transdc_His_kin-like_C"/>
</dbReference>
<dbReference type="Proteomes" id="UP000238937">
    <property type="component" value="Unassembled WGS sequence"/>
</dbReference>
<keyword evidence="9" id="KW-1185">Reference proteome</keyword>
<dbReference type="Gene3D" id="3.40.30.10">
    <property type="entry name" value="Glutaredoxin"/>
    <property type="match status" value="1"/>
</dbReference>
<keyword evidence="3" id="KW-0597">Phosphoprotein</keyword>
<keyword evidence="4" id="KW-0808">Transferase</keyword>
<proteinExistence type="predicted"/>
<feature type="domain" description="Histidine kinase" evidence="7">
    <location>
        <begin position="174"/>
        <end position="398"/>
    </location>
</feature>
<dbReference type="PROSITE" id="PS50109">
    <property type="entry name" value="HIS_KIN"/>
    <property type="match status" value="1"/>
</dbReference>
<dbReference type="EMBL" id="PVWO01000038">
    <property type="protein sequence ID" value="PSB58372.1"/>
    <property type="molecule type" value="Genomic_DNA"/>
</dbReference>
<evidence type="ECO:0000256" key="1">
    <source>
        <dbReference type="ARBA" id="ARBA00000085"/>
    </source>
</evidence>
<dbReference type="SMART" id="SM01248">
    <property type="entry name" value="KaiB"/>
    <property type="match status" value="1"/>
</dbReference>
<dbReference type="FunFam" id="3.30.565.10:FF:000006">
    <property type="entry name" value="Sensor histidine kinase WalK"/>
    <property type="match status" value="1"/>
</dbReference>